<keyword evidence="2 8" id="KW-0808">Transferase</keyword>
<evidence type="ECO:0000259" key="9">
    <source>
        <dbReference type="Pfam" id="PF02223"/>
    </source>
</evidence>
<keyword evidence="5 8" id="KW-0418">Kinase</keyword>
<dbReference type="GO" id="GO:0005829">
    <property type="term" value="C:cytosol"/>
    <property type="evidence" value="ECO:0007669"/>
    <property type="project" value="TreeGrafter"/>
</dbReference>
<evidence type="ECO:0000256" key="6">
    <source>
        <dbReference type="ARBA" id="ARBA00022840"/>
    </source>
</evidence>
<keyword evidence="3 8" id="KW-0545">Nucleotide biosynthesis</keyword>
<evidence type="ECO:0000256" key="8">
    <source>
        <dbReference type="HAMAP-Rule" id="MF_00165"/>
    </source>
</evidence>
<dbReference type="InterPro" id="IPR039430">
    <property type="entry name" value="Thymidylate_kin-like_dom"/>
</dbReference>
<proteinExistence type="inferred from homology"/>
<dbReference type="InterPro" id="IPR018094">
    <property type="entry name" value="Thymidylate_kinase"/>
</dbReference>
<dbReference type="Pfam" id="PF02223">
    <property type="entry name" value="Thymidylate_kin"/>
    <property type="match status" value="1"/>
</dbReference>
<keyword evidence="4 8" id="KW-0547">Nucleotide-binding</keyword>
<dbReference type="RefSeq" id="WP_145367487.1">
    <property type="nucleotide sequence ID" value="NZ_CP036275.1"/>
</dbReference>
<dbReference type="EMBL" id="CP036275">
    <property type="protein sequence ID" value="QDU36867.1"/>
    <property type="molecule type" value="Genomic_DNA"/>
</dbReference>
<dbReference type="GO" id="GO:0006235">
    <property type="term" value="P:dTTP biosynthetic process"/>
    <property type="evidence" value="ECO:0007669"/>
    <property type="project" value="UniProtKB-UniRule"/>
</dbReference>
<dbReference type="PANTHER" id="PTHR10344:SF4">
    <property type="entry name" value="UMP-CMP KINASE 2, MITOCHONDRIAL"/>
    <property type="match status" value="1"/>
</dbReference>
<evidence type="ECO:0000256" key="7">
    <source>
        <dbReference type="ARBA" id="ARBA00048743"/>
    </source>
</evidence>
<dbReference type="GO" id="GO:0005524">
    <property type="term" value="F:ATP binding"/>
    <property type="evidence" value="ECO:0007669"/>
    <property type="project" value="UniProtKB-UniRule"/>
</dbReference>
<feature type="domain" description="Thymidylate kinase-like" evidence="9">
    <location>
        <begin position="7"/>
        <end position="198"/>
    </location>
</feature>
<evidence type="ECO:0000256" key="1">
    <source>
        <dbReference type="ARBA" id="ARBA00009776"/>
    </source>
</evidence>
<organism evidence="10 11">
    <name type="scientific">Maioricimonas rarisocia</name>
    <dbReference type="NCBI Taxonomy" id="2528026"/>
    <lineage>
        <taxon>Bacteria</taxon>
        <taxon>Pseudomonadati</taxon>
        <taxon>Planctomycetota</taxon>
        <taxon>Planctomycetia</taxon>
        <taxon>Planctomycetales</taxon>
        <taxon>Planctomycetaceae</taxon>
        <taxon>Maioricimonas</taxon>
    </lineage>
</organism>
<dbReference type="Proteomes" id="UP000320496">
    <property type="component" value="Chromosome"/>
</dbReference>
<dbReference type="HAMAP" id="MF_00165">
    <property type="entry name" value="Thymidylate_kinase"/>
    <property type="match status" value="1"/>
</dbReference>
<dbReference type="CDD" id="cd01672">
    <property type="entry name" value="TMPK"/>
    <property type="match status" value="1"/>
</dbReference>
<keyword evidence="11" id="KW-1185">Reference proteome</keyword>
<dbReference type="SUPFAM" id="SSF52540">
    <property type="entry name" value="P-loop containing nucleoside triphosphate hydrolases"/>
    <property type="match status" value="1"/>
</dbReference>
<keyword evidence="6 8" id="KW-0067">ATP-binding</keyword>
<protein>
    <recommendedName>
        <fullName evidence="8">Thymidylate kinase</fullName>
        <ecNumber evidence="8">2.7.4.9</ecNumber>
    </recommendedName>
    <alternativeName>
        <fullName evidence="8">dTMP kinase</fullName>
    </alternativeName>
</protein>
<dbReference type="KEGG" id="mri:Mal4_11680"/>
<dbReference type="OrthoDB" id="9774907at2"/>
<dbReference type="Gene3D" id="3.40.50.300">
    <property type="entry name" value="P-loop containing nucleotide triphosphate hydrolases"/>
    <property type="match status" value="1"/>
</dbReference>
<evidence type="ECO:0000256" key="2">
    <source>
        <dbReference type="ARBA" id="ARBA00022679"/>
    </source>
</evidence>
<reference evidence="10 11" key="1">
    <citation type="submission" date="2019-02" db="EMBL/GenBank/DDBJ databases">
        <title>Deep-cultivation of Planctomycetes and their phenomic and genomic characterization uncovers novel biology.</title>
        <authorList>
            <person name="Wiegand S."/>
            <person name="Jogler M."/>
            <person name="Boedeker C."/>
            <person name="Pinto D."/>
            <person name="Vollmers J."/>
            <person name="Rivas-Marin E."/>
            <person name="Kohn T."/>
            <person name="Peeters S.H."/>
            <person name="Heuer A."/>
            <person name="Rast P."/>
            <person name="Oberbeckmann S."/>
            <person name="Bunk B."/>
            <person name="Jeske O."/>
            <person name="Meyerdierks A."/>
            <person name="Storesund J.E."/>
            <person name="Kallscheuer N."/>
            <person name="Luecker S."/>
            <person name="Lage O.M."/>
            <person name="Pohl T."/>
            <person name="Merkel B.J."/>
            <person name="Hornburger P."/>
            <person name="Mueller R.-W."/>
            <person name="Bruemmer F."/>
            <person name="Labrenz M."/>
            <person name="Spormann A.M."/>
            <person name="Op den Camp H."/>
            <person name="Overmann J."/>
            <person name="Amann R."/>
            <person name="Jetten M.S.M."/>
            <person name="Mascher T."/>
            <person name="Medema M.H."/>
            <person name="Devos D.P."/>
            <person name="Kaster A.-K."/>
            <person name="Ovreas L."/>
            <person name="Rohde M."/>
            <person name="Galperin M.Y."/>
            <person name="Jogler C."/>
        </authorList>
    </citation>
    <scope>NUCLEOTIDE SEQUENCE [LARGE SCALE GENOMIC DNA]</scope>
    <source>
        <strain evidence="10 11">Mal4</strain>
    </source>
</reference>
<comment type="caution">
    <text evidence="8">Lacks conserved residue(s) required for the propagation of feature annotation.</text>
</comment>
<dbReference type="GO" id="GO:0004798">
    <property type="term" value="F:dTMP kinase activity"/>
    <property type="evidence" value="ECO:0007669"/>
    <property type="project" value="UniProtKB-UniRule"/>
</dbReference>
<dbReference type="InterPro" id="IPR027417">
    <property type="entry name" value="P-loop_NTPase"/>
</dbReference>
<dbReference type="GO" id="GO:0006227">
    <property type="term" value="P:dUDP biosynthetic process"/>
    <property type="evidence" value="ECO:0007669"/>
    <property type="project" value="TreeGrafter"/>
</dbReference>
<comment type="catalytic activity">
    <reaction evidence="7 8">
        <text>dTMP + ATP = dTDP + ADP</text>
        <dbReference type="Rhea" id="RHEA:13517"/>
        <dbReference type="ChEBI" id="CHEBI:30616"/>
        <dbReference type="ChEBI" id="CHEBI:58369"/>
        <dbReference type="ChEBI" id="CHEBI:63528"/>
        <dbReference type="ChEBI" id="CHEBI:456216"/>
        <dbReference type="EC" id="2.7.4.9"/>
    </reaction>
</comment>
<sequence length="230" mass="25316">MALLVAIEGIDGSGKGTQAARLQQSLNESGRPAALISFPRYDQTAFGRKIGDFLNGRFGRLDEVNPFLVSLLYAGDRFESKGVLHEAMQNHEVVIIDRYVPSNIAHQGAKLGGSERDEIIDWIEQVEYGIYALPRPDLVVLLDLPATTAQQLIARKSARTYTDQAADLHEADCAYLAGVRDLYCQLAARDAQWQKIDVESDGTLRPIDEIATQLHELIASRLAAGEQNPV</sequence>
<comment type="similarity">
    <text evidence="1 8">Belongs to the thymidylate kinase family.</text>
</comment>
<evidence type="ECO:0000313" key="10">
    <source>
        <dbReference type="EMBL" id="QDU36867.1"/>
    </source>
</evidence>
<dbReference type="PANTHER" id="PTHR10344">
    <property type="entry name" value="THYMIDYLATE KINASE"/>
    <property type="match status" value="1"/>
</dbReference>
<accession>A0A517Z368</accession>
<comment type="function">
    <text evidence="8">Phosphorylation of dTMP to form dTDP in both de novo and salvage pathways of dTTP synthesis.</text>
</comment>
<name>A0A517Z368_9PLAN</name>
<evidence type="ECO:0000256" key="5">
    <source>
        <dbReference type="ARBA" id="ARBA00022777"/>
    </source>
</evidence>
<dbReference type="GO" id="GO:0006233">
    <property type="term" value="P:dTDP biosynthetic process"/>
    <property type="evidence" value="ECO:0007669"/>
    <property type="project" value="InterPro"/>
</dbReference>
<evidence type="ECO:0000256" key="3">
    <source>
        <dbReference type="ARBA" id="ARBA00022727"/>
    </source>
</evidence>
<dbReference type="AlphaFoldDB" id="A0A517Z368"/>
<evidence type="ECO:0000256" key="4">
    <source>
        <dbReference type="ARBA" id="ARBA00022741"/>
    </source>
</evidence>
<dbReference type="EC" id="2.7.4.9" evidence="8"/>
<evidence type="ECO:0000313" key="11">
    <source>
        <dbReference type="Proteomes" id="UP000320496"/>
    </source>
</evidence>
<gene>
    <name evidence="8 10" type="primary">tmk</name>
    <name evidence="10" type="ORF">Mal4_11680</name>
</gene>